<feature type="transmembrane region" description="Helical" evidence="1">
    <location>
        <begin position="87"/>
        <end position="107"/>
    </location>
</feature>
<proteinExistence type="predicted"/>
<accession>A0A1I7RYZ9</accession>
<organism evidence="2 3">
    <name type="scientific">Bursaphelenchus xylophilus</name>
    <name type="common">Pinewood nematode worm</name>
    <name type="synonym">Aphelenchoides xylophilus</name>
    <dbReference type="NCBI Taxonomy" id="6326"/>
    <lineage>
        <taxon>Eukaryota</taxon>
        <taxon>Metazoa</taxon>
        <taxon>Ecdysozoa</taxon>
        <taxon>Nematoda</taxon>
        <taxon>Chromadorea</taxon>
        <taxon>Rhabditida</taxon>
        <taxon>Tylenchina</taxon>
        <taxon>Tylenchomorpha</taxon>
        <taxon>Aphelenchoidea</taxon>
        <taxon>Aphelenchoididae</taxon>
        <taxon>Bursaphelenchus</taxon>
    </lineage>
</organism>
<protein>
    <submittedName>
        <fullName evidence="3">Uncharacterized protein</fullName>
    </submittedName>
</protein>
<dbReference type="WBParaSite" id="BXY_0596700.1">
    <property type="protein sequence ID" value="BXY_0596700.1"/>
    <property type="gene ID" value="BXY_0596700"/>
</dbReference>
<evidence type="ECO:0000313" key="3">
    <source>
        <dbReference type="WBParaSite" id="BXY_0596700.1"/>
    </source>
</evidence>
<sequence length="210" mass="23656">MDVSFWLLMTQGTRLQIATNGNVQPFQLYQYRRFLWQERILWFFVGIGVGCLVAAGFILIIHSLGVMPTDLTVIQIASFNYHLVKERLTWCVVGGLITVFIVLSCFISMHLPPFNHIIASAHEYQGSDVDGRGNKSARNAPAPVINYPFDDYFTDAEGIADCRIREIFNFEHKCKLGHGLKDLINPEISTSPEQSKSISILNITLDGSFN</sequence>
<feature type="transmembrane region" description="Helical" evidence="1">
    <location>
        <begin position="40"/>
        <end position="67"/>
    </location>
</feature>
<dbReference type="AlphaFoldDB" id="A0A1I7RYZ9"/>
<name>A0A1I7RYZ9_BURXY</name>
<evidence type="ECO:0000256" key="1">
    <source>
        <dbReference type="SAM" id="Phobius"/>
    </source>
</evidence>
<keyword evidence="1" id="KW-0472">Membrane</keyword>
<keyword evidence="1" id="KW-1133">Transmembrane helix</keyword>
<dbReference type="Proteomes" id="UP000095284">
    <property type="component" value="Unplaced"/>
</dbReference>
<keyword evidence="1" id="KW-0812">Transmembrane</keyword>
<reference evidence="3" key="1">
    <citation type="submission" date="2016-11" db="UniProtKB">
        <authorList>
            <consortium name="WormBaseParasite"/>
        </authorList>
    </citation>
    <scope>IDENTIFICATION</scope>
</reference>
<evidence type="ECO:0000313" key="2">
    <source>
        <dbReference type="Proteomes" id="UP000095284"/>
    </source>
</evidence>